<dbReference type="AlphaFoldDB" id="A0A4Q0XBJ0"/>
<accession>A0A4Q0XBJ0</accession>
<keyword evidence="2" id="KW-1185">Reference proteome</keyword>
<protein>
    <submittedName>
        <fullName evidence="1">Uncharacterized protein</fullName>
    </submittedName>
</protein>
<evidence type="ECO:0000313" key="2">
    <source>
        <dbReference type="Proteomes" id="UP000289792"/>
    </source>
</evidence>
<sequence length="159" mass="18483">MFTLIILSCVQEKESKSILKNPKKTTEYFKLNFPDTILENSMFGKLEYFYELPDSVIADKNDYRIMTVYAQLTKDERDPNKIKTKETDSFFAESKNFKDTLVSPIFFETKGLKGNYFLSGKAIIKSLPANNGRKDTISDLTMYIREFDFVLPKPIKINE</sequence>
<dbReference type="Proteomes" id="UP000289792">
    <property type="component" value="Unassembled WGS sequence"/>
</dbReference>
<reference evidence="1 2" key="1">
    <citation type="submission" date="2019-01" db="EMBL/GenBank/DDBJ databases">
        <title>Genome sequence of the Antarctic species Gelidibacter gilvus ACAM 158(T).</title>
        <authorList>
            <person name="Bowman J.P."/>
        </authorList>
    </citation>
    <scope>NUCLEOTIDE SEQUENCE [LARGE SCALE GENOMIC DNA]</scope>
    <source>
        <strain evidence="1 2">IC158</strain>
    </source>
</reference>
<dbReference type="EMBL" id="SDDZ01000017">
    <property type="protein sequence ID" value="RXJ44508.1"/>
    <property type="molecule type" value="Genomic_DNA"/>
</dbReference>
<proteinExistence type="predicted"/>
<organism evidence="1 2">
    <name type="scientific">Gelidibacter gilvus</name>
    <dbReference type="NCBI Taxonomy" id="59602"/>
    <lineage>
        <taxon>Bacteria</taxon>
        <taxon>Pseudomonadati</taxon>
        <taxon>Bacteroidota</taxon>
        <taxon>Flavobacteriia</taxon>
        <taxon>Flavobacteriales</taxon>
        <taxon>Flavobacteriaceae</taxon>
        <taxon>Gelidibacter</taxon>
    </lineage>
</organism>
<dbReference type="OrthoDB" id="1447333at2"/>
<gene>
    <name evidence="1" type="ORF">ESZ48_17760</name>
</gene>
<comment type="caution">
    <text evidence="1">The sequence shown here is derived from an EMBL/GenBank/DDBJ whole genome shotgun (WGS) entry which is preliminary data.</text>
</comment>
<evidence type="ECO:0000313" key="1">
    <source>
        <dbReference type="EMBL" id="RXJ44508.1"/>
    </source>
</evidence>
<name>A0A4Q0XBJ0_9FLAO</name>
<dbReference type="RefSeq" id="WP_129018847.1">
    <property type="nucleotide sequence ID" value="NZ_SDDZ01000017.1"/>
</dbReference>